<dbReference type="Proteomes" id="UP000299102">
    <property type="component" value="Unassembled WGS sequence"/>
</dbReference>
<comment type="caution">
    <text evidence="1">The sequence shown here is derived from an EMBL/GenBank/DDBJ whole genome shotgun (WGS) entry which is preliminary data.</text>
</comment>
<gene>
    <name evidence="1" type="ORF">EVAR_20427_1</name>
</gene>
<protein>
    <submittedName>
        <fullName evidence="1">Uncharacterized protein</fullName>
    </submittedName>
</protein>
<dbReference type="AlphaFoldDB" id="A0A4C1TXX1"/>
<dbReference type="EMBL" id="BGZK01000102">
    <property type="protein sequence ID" value="GBP18895.1"/>
    <property type="molecule type" value="Genomic_DNA"/>
</dbReference>
<evidence type="ECO:0000313" key="2">
    <source>
        <dbReference type="Proteomes" id="UP000299102"/>
    </source>
</evidence>
<accession>A0A4C1TXX1</accession>
<proteinExistence type="predicted"/>
<keyword evidence="2" id="KW-1185">Reference proteome</keyword>
<organism evidence="1 2">
    <name type="scientific">Eumeta variegata</name>
    <name type="common">Bagworm moth</name>
    <name type="synonym">Eumeta japonica</name>
    <dbReference type="NCBI Taxonomy" id="151549"/>
    <lineage>
        <taxon>Eukaryota</taxon>
        <taxon>Metazoa</taxon>
        <taxon>Ecdysozoa</taxon>
        <taxon>Arthropoda</taxon>
        <taxon>Hexapoda</taxon>
        <taxon>Insecta</taxon>
        <taxon>Pterygota</taxon>
        <taxon>Neoptera</taxon>
        <taxon>Endopterygota</taxon>
        <taxon>Lepidoptera</taxon>
        <taxon>Glossata</taxon>
        <taxon>Ditrysia</taxon>
        <taxon>Tineoidea</taxon>
        <taxon>Psychidae</taxon>
        <taxon>Oiketicinae</taxon>
        <taxon>Eumeta</taxon>
    </lineage>
</organism>
<evidence type="ECO:0000313" key="1">
    <source>
        <dbReference type="EMBL" id="GBP18895.1"/>
    </source>
</evidence>
<sequence>MNVVGTGFRFGYGHRKGSSNRRTGLVCSAGGPSVRCETKALSCKSSTPSYSIDHLWSSRYERSRVRREPFVVSSSINGRWKANELHREMHQIKKIKKKKSIKCIYYRVHRTSMQFIPQATSRGAQSGGAHKYTGSDLFRLHNRLLAREAAMSSKV</sequence>
<name>A0A4C1TXX1_EUMVA</name>
<reference evidence="1 2" key="1">
    <citation type="journal article" date="2019" name="Commun. Biol.">
        <title>The bagworm genome reveals a unique fibroin gene that provides high tensile strength.</title>
        <authorList>
            <person name="Kono N."/>
            <person name="Nakamura H."/>
            <person name="Ohtoshi R."/>
            <person name="Tomita M."/>
            <person name="Numata K."/>
            <person name="Arakawa K."/>
        </authorList>
    </citation>
    <scope>NUCLEOTIDE SEQUENCE [LARGE SCALE GENOMIC DNA]</scope>
</reference>